<feature type="compositionally biased region" description="Low complexity" evidence="1">
    <location>
        <begin position="518"/>
        <end position="528"/>
    </location>
</feature>
<reference evidence="3" key="1">
    <citation type="submission" date="2016-02" db="EMBL/GenBank/DDBJ databases">
        <title>Draft genome sequence of Microdochium bolleyi, a fungal endophyte of beachgrass.</title>
        <authorList>
            <consortium name="DOE Joint Genome Institute"/>
            <person name="David A.S."/>
            <person name="May G."/>
            <person name="Haridas S."/>
            <person name="Lim J."/>
            <person name="Wang M."/>
            <person name="Labutti K."/>
            <person name="Lipzen A."/>
            <person name="Barry K."/>
            <person name="Grigoriev I.V."/>
        </authorList>
    </citation>
    <scope>NUCLEOTIDE SEQUENCE [LARGE SCALE GENOMIC DNA]</scope>
    <source>
        <strain evidence="3">J235TASD1</strain>
    </source>
</reference>
<dbReference type="OrthoDB" id="4749312at2759"/>
<feature type="region of interest" description="Disordered" evidence="1">
    <location>
        <begin position="494"/>
        <end position="586"/>
    </location>
</feature>
<sequence length="602" mass="67008">MAFRASDSSEEDVGILPATLALARQDPVFMAKWTAIEPKPRSYNKKVPNQYSSKLRKLPHGQLHYALLDAQEYWIEILANHFPPAWVSAADVLQHLATIVPMASAASTKPYHTLKAVLKKATHAGTHAGWKDDANLRCQPVPLGLLYAVKVNGSAQKGAGDMPPKITEDLAAAKLDWLIQDPSTSVIPRCWRTWAIRHNYPHAAYISHQQAPAQPVQNRISVHRTSARSPSQFEDRMSIKGIPRRFSVPRPTSPELGYGRHERNEHYGDHDGMLIEDDESFELWDASFRDEELQEASPEPKPDLEFDDPPTRTLRHAQSLRSPSPAESDNYRAITPPVDFGHVQSAAAHRRAPVASTKTDQQANVFDIKSMDDVRTLLTDLRSQKPLRCPTAAEVLPDASSDVHEAFATYTRYLGAKVKAAMKLTLGQILLASPLAKLVKQTDAMRRDLDYYRNEAESVRQQLPEAIQTVKEVHQREVTRLHKDIANLKSAVSKTARQQASRKPQLQPEASTSQYHITTRAAATRTGGSVAGRRDGGRLDAPPAMSTRSRQVHGGPRVGQISRKRQSIQHQEVSAPPRKRVATGKKSADLKTVYATYFADDE</sequence>
<dbReference type="Proteomes" id="UP000070501">
    <property type="component" value="Unassembled WGS sequence"/>
</dbReference>
<protein>
    <submittedName>
        <fullName evidence="2">Uncharacterized protein</fullName>
    </submittedName>
</protein>
<feature type="compositionally biased region" description="Polar residues" evidence="1">
    <location>
        <begin position="494"/>
        <end position="517"/>
    </location>
</feature>
<dbReference type="EMBL" id="KQ964262">
    <property type="protein sequence ID" value="KXJ87443.1"/>
    <property type="molecule type" value="Genomic_DNA"/>
</dbReference>
<evidence type="ECO:0000256" key="1">
    <source>
        <dbReference type="SAM" id="MobiDB-lite"/>
    </source>
</evidence>
<gene>
    <name evidence="2" type="ORF">Micbo1qcDRAFT_208071</name>
</gene>
<evidence type="ECO:0000313" key="3">
    <source>
        <dbReference type="Proteomes" id="UP000070501"/>
    </source>
</evidence>
<accession>A0A136IR92</accession>
<organism evidence="2 3">
    <name type="scientific">Microdochium bolleyi</name>
    <dbReference type="NCBI Taxonomy" id="196109"/>
    <lineage>
        <taxon>Eukaryota</taxon>
        <taxon>Fungi</taxon>
        <taxon>Dikarya</taxon>
        <taxon>Ascomycota</taxon>
        <taxon>Pezizomycotina</taxon>
        <taxon>Sordariomycetes</taxon>
        <taxon>Xylariomycetidae</taxon>
        <taxon>Xylariales</taxon>
        <taxon>Microdochiaceae</taxon>
        <taxon>Microdochium</taxon>
    </lineage>
</organism>
<evidence type="ECO:0000313" key="2">
    <source>
        <dbReference type="EMBL" id="KXJ87443.1"/>
    </source>
</evidence>
<dbReference type="InParanoid" id="A0A136IR92"/>
<feature type="region of interest" description="Disordered" evidence="1">
    <location>
        <begin position="289"/>
        <end position="331"/>
    </location>
</feature>
<dbReference type="AlphaFoldDB" id="A0A136IR92"/>
<proteinExistence type="predicted"/>
<feature type="compositionally biased region" description="Basic and acidic residues" evidence="1">
    <location>
        <begin position="258"/>
        <end position="272"/>
    </location>
</feature>
<name>A0A136IR92_9PEZI</name>
<keyword evidence="3" id="KW-1185">Reference proteome</keyword>
<feature type="region of interest" description="Disordered" evidence="1">
    <location>
        <begin position="244"/>
        <end position="272"/>
    </location>
</feature>